<feature type="compositionally biased region" description="Polar residues" evidence="6">
    <location>
        <begin position="25"/>
        <end position="45"/>
    </location>
</feature>
<feature type="region of interest" description="Disordered" evidence="6">
    <location>
        <begin position="159"/>
        <end position="214"/>
    </location>
</feature>
<dbReference type="EMBL" id="JARAOO010000010">
    <property type="protein sequence ID" value="KAJ7953892.1"/>
    <property type="molecule type" value="Genomic_DNA"/>
</dbReference>
<accession>A0AAD7PG74</accession>
<dbReference type="GO" id="GO:0031201">
    <property type="term" value="C:SNARE complex"/>
    <property type="evidence" value="ECO:0007669"/>
    <property type="project" value="InterPro"/>
</dbReference>
<keyword evidence="4" id="KW-0653">Protein transport</keyword>
<evidence type="ECO:0000256" key="6">
    <source>
        <dbReference type="SAM" id="MobiDB-lite"/>
    </source>
</evidence>
<keyword evidence="5" id="KW-0472">Membrane</keyword>
<dbReference type="GO" id="GO:0015031">
    <property type="term" value="P:protein transport"/>
    <property type="evidence" value="ECO:0007669"/>
    <property type="project" value="UniProtKB-KW"/>
</dbReference>
<reference evidence="7" key="1">
    <citation type="journal article" date="2023" name="Science">
        <title>Elucidation of the pathway for biosynthesis of saponin adjuvants from the soapbark tree.</title>
        <authorList>
            <person name="Reed J."/>
            <person name="Orme A."/>
            <person name="El-Demerdash A."/>
            <person name="Owen C."/>
            <person name="Martin L.B.B."/>
            <person name="Misra R.C."/>
            <person name="Kikuchi S."/>
            <person name="Rejzek M."/>
            <person name="Martin A.C."/>
            <person name="Harkess A."/>
            <person name="Leebens-Mack J."/>
            <person name="Louveau T."/>
            <person name="Stephenson M.J."/>
            <person name="Osbourn A."/>
        </authorList>
    </citation>
    <scope>NUCLEOTIDE SEQUENCE</scope>
    <source>
        <strain evidence="7">S10</strain>
    </source>
</reference>
<dbReference type="GO" id="GO:0005886">
    <property type="term" value="C:plasma membrane"/>
    <property type="evidence" value="ECO:0007669"/>
    <property type="project" value="TreeGrafter"/>
</dbReference>
<comment type="subcellular location">
    <subcellularLocation>
        <location evidence="1">Membrane</location>
    </subcellularLocation>
</comment>
<keyword evidence="8" id="KW-1185">Reference proteome</keyword>
<keyword evidence="3" id="KW-0813">Transport</keyword>
<dbReference type="GO" id="GO:0016192">
    <property type="term" value="P:vesicle-mediated transport"/>
    <property type="evidence" value="ECO:0007669"/>
    <property type="project" value="UniProtKB-ARBA"/>
</dbReference>
<evidence type="ECO:0000256" key="4">
    <source>
        <dbReference type="ARBA" id="ARBA00022927"/>
    </source>
</evidence>
<gene>
    <name evidence="7" type="ORF">O6P43_025531</name>
</gene>
<comment type="similarity">
    <text evidence="2">Belongs to the SNAP-25 family.</text>
</comment>
<evidence type="ECO:0000313" key="8">
    <source>
        <dbReference type="Proteomes" id="UP001163823"/>
    </source>
</evidence>
<dbReference type="FunFam" id="1.20.5.110:FF:000031">
    <property type="entry name" value="SNAP25 homologous protein SNAP33"/>
    <property type="match status" value="1"/>
</dbReference>
<dbReference type="CDD" id="cd15861">
    <property type="entry name" value="SNARE_SNAP25N_23N_29N_SEC9N"/>
    <property type="match status" value="1"/>
</dbReference>
<dbReference type="KEGG" id="qsa:O6P43_025531"/>
<dbReference type="InterPro" id="IPR044766">
    <property type="entry name" value="NPSN/SNAP25-like_N_SNARE"/>
</dbReference>
<comment type="caution">
    <text evidence="7">The sequence shown here is derived from an EMBL/GenBank/DDBJ whole genome shotgun (WGS) entry which is preliminary data.</text>
</comment>
<dbReference type="AlphaFoldDB" id="A0AAD7PG74"/>
<dbReference type="PANTHER" id="PTHR19305">
    <property type="entry name" value="SYNAPTOSOMAL ASSOCIATED PROTEIN"/>
    <property type="match status" value="1"/>
</dbReference>
<evidence type="ECO:0000256" key="3">
    <source>
        <dbReference type="ARBA" id="ARBA00022448"/>
    </source>
</evidence>
<dbReference type="Proteomes" id="UP001163823">
    <property type="component" value="Chromosome 10"/>
</dbReference>
<feature type="region of interest" description="Disordered" evidence="6">
    <location>
        <begin position="1"/>
        <end position="75"/>
    </location>
</feature>
<evidence type="ECO:0000256" key="1">
    <source>
        <dbReference type="ARBA" id="ARBA00004370"/>
    </source>
</evidence>
<name>A0AAD7PG74_QUISA</name>
<dbReference type="Gene3D" id="1.20.5.110">
    <property type="match status" value="2"/>
</dbReference>
<protein>
    <submittedName>
        <fullName evidence="7">SNAP25-likeous protein SNAP33-like</fullName>
    </submittedName>
</protein>
<organism evidence="7 8">
    <name type="scientific">Quillaja saponaria</name>
    <name type="common">Soap bark tree</name>
    <dbReference type="NCBI Taxonomy" id="32244"/>
    <lineage>
        <taxon>Eukaryota</taxon>
        <taxon>Viridiplantae</taxon>
        <taxon>Streptophyta</taxon>
        <taxon>Embryophyta</taxon>
        <taxon>Tracheophyta</taxon>
        <taxon>Spermatophyta</taxon>
        <taxon>Magnoliopsida</taxon>
        <taxon>eudicotyledons</taxon>
        <taxon>Gunneridae</taxon>
        <taxon>Pentapetalae</taxon>
        <taxon>rosids</taxon>
        <taxon>fabids</taxon>
        <taxon>Fabales</taxon>
        <taxon>Quillajaceae</taxon>
        <taxon>Quillaja</taxon>
    </lineage>
</organism>
<feature type="compositionally biased region" description="Basic and acidic residues" evidence="6">
    <location>
        <begin position="176"/>
        <end position="191"/>
    </location>
</feature>
<dbReference type="GO" id="GO:0005484">
    <property type="term" value="F:SNAP receptor activity"/>
    <property type="evidence" value="ECO:0007669"/>
    <property type="project" value="InterPro"/>
</dbReference>
<sequence length="259" mass="28420">MFGFMKSPANKVSKQNSVDPGFPASSGSDTESNLKPPTARRTSSEPVLLIPDDHSSSSSSAPRDRYKNNFCDSGGLENRSVQELENYAAYKSEDTTKSVNNCLKIAENIREDASRTLDMLHQQGEQITRTHVMAVETEKDLSKGEKLLNNLGGMFSMPWKPKKTREIQGPVITPDKPSKKSDKHKEQREKLGLATEPKGQSTSRTPPPEPTNAMQKVEVEKAKQDGALSDLSNILGDLKGMAVDMGSELERSVALVLCK</sequence>
<evidence type="ECO:0000256" key="2">
    <source>
        <dbReference type="ARBA" id="ARBA00009480"/>
    </source>
</evidence>
<evidence type="ECO:0000313" key="7">
    <source>
        <dbReference type="EMBL" id="KAJ7953892.1"/>
    </source>
</evidence>
<evidence type="ECO:0000256" key="5">
    <source>
        <dbReference type="ARBA" id="ARBA00023136"/>
    </source>
</evidence>
<dbReference type="PANTHER" id="PTHR19305:SF40">
    <property type="entry name" value="SNAP25 HOMOLOGOUS PROTEIN SNAP30-RELATED"/>
    <property type="match status" value="1"/>
</dbReference>
<dbReference type="SUPFAM" id="SSF58038">
    <property type="entry name" value="SNARE fusion complex"/>
    <property type="match status" value="2"/>
</dbReference>
<proteinExistence type="inferred from homology"/>